<dbReference type="KEGG" id="char:105893300"/>
<keyword evidence="12" id="KW-0732">Signal</keyword>
<evidence type="ECO:0000256" key="12">
    <source>
        <dbReference type="SAM" id="SignalP"/>
    </source>
</evidence>
<keyword evidence="4 11" id="KW-0375">Hydrogen ion transport</keyword>
<evidence type="ECO:0000256" key="6">
    <source>
        <dbReference type="ARBA" id="ARBA00023065"/>
    </source>
</evidence>
<gene>
    <name evidence="14" type="primary">atp5pf</name>
</gene>
<dbReference type="Gene3D" id="1.10.246.110">
    <property type="entry name" value="Mitochondrial ATP synthase-coupling factor 6"/>
    <property type="match status" value="1"/>
</dbReference>
<evidence type="ECO:0000313" key="13">
    <source>
        <dbReference type="Proteomes" id="UP000515152"/>
    </source>
</evidence>
<sequence>MALRRLSLLSSLFRSAVAVTLRRNLGISAVAFNRAKDMDPVQKLFLDKIRDYTVKSKAAGGVVDGGPGFQKNVSEEISKLQRLYGTGDLTKFPEFKFPEPALEEVAK</sequence>
<comment type="similarity">
    <text evidence="1 11">Belongs to the eukaryotic ATPase subunit F6 family.</text>
</comment>
<dbReference type="Pfam" id="PF05511">
    <property type="entry name" value="ATP-synt_F6"/>
    <property type="match status" value="1"/>
</dbReference>
<dbReference type="GeneID" id="105893300"/>
<evidence type="ECO:0000256" key="1">
    <source>
        <dbReference type="ARBA" id="ARBA00007346"/>
    </source>
</evidence>
<keyword evidence="13" id="KW-1185">Reference proteome</keyword>
<evidence type="ECO:0000256" key="7">
    <source>
        <dbReference type="ARBA" id="ARBA00023128"/>
    </source>
</evidence>
<dbReference type="OrthoDB" id="8902296at2759"/>
<dbReference type="SUPFAM" id="SSF111357">
    <property type="entry name" value="Mitochondrial ATP synthase coupling factor 6"/>
    <property type="match status" value="1"/>
</dbReference>
<evidence type="ECO:0000256" key="5">
    <source>
        <dbReference type="ARBA" id="ARBA00022792"/>
    </source>
</evidence>
<accession>A0A6P3VLY8</accession>
<dbReference type="InterPro" id="IPR036204">
    <property type="entry name" value="ATP_synth_f6_sf_mt"/>
</dbReference>
<proteinExistence type="inferred from homology"/>
<keyword evidence="6 11" id="KW-0406">Ion transport</keyword>
<evidence type="ECO:0000256" key="2">
    <source>
        <dbReference type="ARBA" id="ARBA00022448"/>
    </source>
</evidence>
<dbReference type="CTD" id="522"/>
<protein>
    <recommendedName>
        <fullName evidence="11">ATP synthase-coupling factor 6, mitochondrial</fullName>
        <shortName evidence="11">ATPase subunit F6</shortName>
    </recommendedName>
</protein>
<evidence type="ECO:0000256" key="4">
    <source>
        <dbReference type="ARBA" id="ARBA00022781"/>
    </source>
</evidence>
<feature type="chain" id="PRO_5028414733" description="ATP synthase-coupling factor 6, mitochondrial" evidence="12">
    <location>
        <begin position="19"/>
        <end position="107"/>
    </location>
</feature>
<dbReference type="PIRSF" id="PIRSF002455">
    <property type="entry name" value="ATP_synthase_coupling_factor_6"/>
    <property type="match status" value="1"/>
</dbReference>
<dbReference type="InterPro" id="IPR008387">
    <property type="entry name" value="ATP_synth_f6_mt"/>
</dbReference>
<dbReference type="GO" id="GO:0015078">
    <property type="term" value="F:proton transmembrane transporter activity"/>
    <property type="evidence" value="ECO:0007669"/>
    <property type="project" value="InterPro"/>
</dbReference>
<dbReference type="GO" id="GO:0045259">
    <property type="term" value="C:proton-transporting ATP synthase complex"/>
    <property type="evidence" value="ECO:0007669"/>
    <property type="project" value="UniProtKB-KW"/>
</dbReference>
<comment type="function">
    <text evidence="11">Mitochondrial membrane ATP synthase (F(1)F(0) ATP synthase or Complex V) produces ATP from ADP in the presence of a proton gradient across the membrane which is generated by electron transport complexes of the respiratory chain.</text>
</comment>
<comment type="subunit">
    <text evidence="10">Component of the ATP synthase complex composed at least of ATP5F1A/subunit alpha, ATP5F1B/subunit beta, ATP5MC1/subunit c (homooctomer), MT-ATP6/subunit a, MT-ATP8/subunit 8, ATP5ME/subunit e, ATP5MF/subunit f, ATP5MG/subunit g, ATP5MK/subunit k, ATP5MJ/subunit j, ATP5F1C/subunit gamma, ATP5F1D/subunit delta, ATP5F1E/subunit epsilon, ATP5PF/subunit F6, ATP5PB/subunit b, ATP5PD/subunit d, ATP5PO/subunit OSCP. ATP synthase complex consists of a soluble F(1) head domain (subunits alpha(3) and beta(3)) - the catalytic core - and a membrane F(0) domain - the membrane proton channel (subunits c, a, 8, e, f, g, k and j). These two domains are linked by a central stalk (subunits gamma, delta, and epsilon) rotating inside the F1 region and a stationary peripheral stalk (subunits F6, b, d, and OSCP).</text>
</comment>
<name>A0A6P3VLY8_CLUHA</name>
<organism evidence="13 14">
    <name type="scientific">Clupea harengus</name>
    <name type="common">Atlantic herring</name>
    <dbReference type="NCBI Taxonomy" id="7950"/>
    <lineage>
        <taxon>Eukaryota</taxon>
        <taxon>Metazoa</taxon>
        <taxon>Chordata</taxon>
        <taxon>Craniata</taxon>
        <taxon>Vertebrata</taxon>
        <taxon>Euteleostomi</taxon>
        <taxon>Actinopterygii</taxon>
        <taxon>Neopterygii</taxon>
        <taxon>Teleostei</taxon>
        <taxon>Clupei</taxon>
        <taxon>Clupeiformes</taxon>
        <taxon>Clupeoidei</taxon>
        <taxon>Clupeidae</taxon>
        <taxon>Clupea</taxon>
    </lineage>
</organism>
<comment type="function">
    <text evidence="9">Subunit F6, of the mitochondrial membrane ATP synthase complex (F(1)F(0) ATP synthase or Complex V) that produces ATP from ADP in the presence of a proton gradient across the membrane which is generated by electron transport complexes of the respiratory chain. ATP synthase complex consist of a soluble F(1) head domain - the catalytic core - and a membrane F(1) domain - the membrane proton channel. These two domains are linked by a central stalk rotating inside the F(1) region and a stationary peripheral stalk. During catalysis, ATP synthesis in the catalytic domain of F(1) is coupled via a rotary mechanism of the central stalk subunits to proton translocation. In vivo, can only synthesize ATP although its ATP hydrolase activity can be activated artificially in vitro. Part of the complex F(0) domain. Part of the complex F(0) domain and the peripheric stalk, which acts as a stator to hold the catalytic alpha(3)beta(3) subcomplex and subunit a/ATP6 static relative to the rotary elements.</text>
</comment>
<evidence type="ECO:0000256" key="10">
    <source>
        <dbReference type="ARBA" id="ARBA00064647"/>
    </source>
</evidence>
<keyword evidence="5 11" id="KW-0999">Mitochondrion inner membrane</keyword>
<evidence type="ECO:0000313" key="14">
    <source>
        <dbReference type="RefSeq" id="XP_012675143.1"/>
    </source>
</evidence>
<evidence type="ECO:0000256" key="11">
    <source>
        <dbReference type="PIRNR" id="PIRNR002455"/>
    </source>
</evidence>
<dbReference type="AlphaFoldDB" id="A0A6P3VLY8"/>
<keyword evidence="8 11" id="KW-0472">Membrane</keyword>
<keyword evidence="3" id="KW-0138">CF(0)</keyword>
<dbReference type="RefSeq" id="XP_012675143.1">
    <property type="nucleotide sequence ID" value="XM_012819689.3"/>
</dbReference>
<evidence type="ECO:0000256" key="9">
    <source>
        <dbReference type="ARBA" id="ARBA00059339"/>
    </source>
</evidence>
<dbReference type="Proteomes" id="UP000515152">
    <property type="component" value="Chromosome 21"/>
</dbReference>
<dbReference type="PANTHER" id="PTHR12441">
    <property type="entry name" value="ATP SYNTHASE COUPLING FACTOR 6, MITOCHONDRIAL"/>
    <property type="match status" value="1"/>
</dbReference>
<feature type="signal peptide" evidence="12">
    <location>
        <begin position="1"/>
        <end position="18"/>
    </location>
</feature>
<evidence type="ECO:0000256" key="3">
    <source>
        <dbReference type="ARBA" id="ARBA00022547"/>
    </source>
</evidence>
<keyword evidence="2 11" id="KW-0813">Transport</keyword>
<dbReference type="GO" id="GO:0005743">
    <property type="term" value="C:mitochondrial inner membrane"/>
    <property type="evidence" value="ECO:0007669"/>
    <property type="project" value="UniProtKB-SubCell"/>
</dbReference>
<comment type="subcellular location">
    <subcellularLocation>
        <location evidence="11">Mitochondrion</location>
    </subcellularLocation>
    <subcellularLocation>
        <location evidence="11">Mitochondrion inner membrane</location>
    </subcellularLocation>
</comment>
<dbReference type="PANTHER" id="PTHR12441:SF10">
    <property type="entry name" value="ATP SYNTHASE-COUPLING FACTOR 6, MITOCHONDRIAL"/>
    <property type="match status" value="1"/>
</dbReference>
<evidence type="ECO:0000256" key="8">
    <source>
        <dbReference type="ARBA" id="ARBA00023136"/>
    </source>
</evidence>
<dbReference type="FunFam" id="1.10.246.110:FF:000001">
    <property type="entry name" value="ATP synthase-coupling factor 6, mitochondrial"/>
    <property type="match status" value="1"/>
</dbReference>
<keyword evidence="7 11" id="KW-0496">Mitochondrion</keyword>
<reference evidence="14" key="1">
    <citation type="submission" date="2025-08" db="UniProtKB">
        <authorList>
            <consortium name="RefSeq"/>
        </authorList>
    </citation>
    <scope>IDENTIFICATION</scope>
</reference>
<dbReference type="GO" id="GO:0015986">
    <property type="term" value="P:proton motive force-driven ATP synthesis"/>
    <property type="evidence" value="ECO:0007669"/>
    <property type="project" value="InterPro"/>
</dbReference>